<evidence type="ECO:0000256" key="3">
    <source>
        <dbReference type="ARBA" id="ARBA00012438"/>
    </source>
</evidence>
<evidence type="ECO:0000256" key="4">
    <source>
        <dbReference type="ARBA" id="ARBA00022553"/>
    </source>
</evidence>
<evidence type="ECO:0000256" key="5">
    <source>
        <dbReference type="ARBA" id="ARBA00022679"/>
    </source>
</evidence>
<evidence type="ECO:0000256" key="10">
    <source>
        <dbReference type="SAM" id="Phobius"/>
    </source>
</evidence>
<keyword evidence="10" id="KW-0472">Membrane</keyword>
<sequence>MKLRLRHRIQLTLFLLFFFPALLLVSGEKHLNADREHRLQPLEAEQLLAYYAQNIWQQWQRDLNATRLDAPLPHSIKGYWRKQNDAWQGNRRVPQVGLMPCPEAEGRFITLVSTHLVQVYYCRQNAETKQIYQLNLDTLLQQKLASEHFKLAWVFPAEGVAFQPSRGSEKQDITLLASSIKPSLQRHDQGSVLQPPLHYFWHPLPIADTRLLLVHNLGNNYLMGGLLVGWLVLSLLLSLLLSRWLTQLIQQRLAFFSRAAALVALGDFSFRLPEQHQDEFIVINQLFNRMLGEMQRQQQQVSEQNLMLQETNDKLKETLATVQLMQGERFEKARVLLQSAEIGLLRHTVQSPLSSLQQGVEQLDSLRQSMAVQLQHPGLNRTELQESQQYLAELVHHLSEQLQQLNQQLTTSHAGPVPDLGEPSDIRLAELLQQVICDYTPRLNAAGHKIYVRCSSQLVLHLYPQVLYQVLSHLLNNALQHAFPAGVAGEILISVKQEAKQLLITFRDTGVGIDDLNQSRLFQPFHSTDQAYQAAGMGLYLARQLVEELLRGQLHYQRSEEKGSTFIIVLPLAVNDQE</sequence>
<dbReference type="Proteomes" id="UP001595692">
    <property type="component" value="Unassembled WGS sequence"/>
</dbReference>
<evidence type="ECO:0000256" key="7">
    <source>
        <dbReference type="ARBA" id="ARBA00022777"/>
    </source>
</evidence>
<dbReference type="Gene3D" id="3.30.565.10">
    <property type="entry name" value="Histidine kinase-like ATPase, C-terminal domain"/>
    <property type="match status" value="1"/>
</dbReference>
<reference evidence="14" key="1">
    <citation type="journal article" date="2019" name="Int. J. Syst. Evol. Microbiol.">
        <title>The Global Catalogue of Microorganisms (GCM) 10K type strain sequencing project: providing services to taxonomists for standard genome sequencing and annotation.</title>
        <authorList>
            <consortium name="The Broad Institute Genomics Platform"/>
            <consortium name="The Broad Institute Genome Sequencing Center for Infectious Disease"/>
            <person name="Wu L."/>
            <person name="Ma J."/>
        </authorList>
    </citation>
    <scope>NUCLEOTIDE SEQUENCE [LARGE SCALE GENOMIC DNA]</scope>
    <source>
        <strain evidence="14">CCUG 54939</strain>
    </source>
</reference>
<name>A0ABV8CQP2_9GAMM</name>
<evidence type="ECO:0000313" key="14">
    <source>
        <dbReference type="Proteomes" id="UP001595692"/>
    </source>
</evidence>
<keyword evidence="6" id="KW-0547">Nucleotide-binding</keyword>
<keyword evidence="10" id="KW-0812">Transmembrane</keyword>
<dbReference type="InterPro" id="IPR005467">
    <property type="entry name" value="His_kinase_dom"/>
</dbReference>
<dbReference type="PRINTS" id="PR00344">
    <property type="entry name" value="BCTRLSENSOR"/>
</dbReference>
<dbReference type="RefSeq" id="WP_377153306.1">
    <property type="nucleotide sequence ID" value="NZ_JBHSAF010000014.1"/>
</dbReference>
<comment type="caution">
    <text evidence="13">The sequence shown here is derived from an EMBL/GenBank/DDBJ whole genome shotgun (WGS) entry which is preliminary data.</text>
</comment>
<dbReference type="EMBL" id="JBHSAF010000014">
    <property type="protein sequence ID" value="MFC3914438.1"/>
    <property type="molecule type" value="Genomic_DNA"/>
</dbReference>
<keyword evidence="8" id="KW-0067">ATP-binding</keyword>
<dbReference type="Gene3D" id="6.10.340.10">
    <property type="match status" value="1"/>
</dbReference>
<organism evidence="13 14">
    <name type="scientific">Pseudaeromonas sharmana</name>
    <dbReference type="NCBI Taxonomy" id="328412"/>
    <lineage>
        <taxon>Bacteria</taxon>
        <taxon>Pseudomonadati</taxon>
        <taxon>Pseudomonadota</taxon>
        <taxon>Gammaproteobacteria</taxon>
        <taxon>Aeromonadales</taxon>
        <taxon>Aeromonadaceae</taxon>
        <taxon>Pseudaeromonas</taxon>
    </lineage>
</organism>
<dbReference type="PROSITE" id="PS50885">
    <property type="entry name" value="HAMP"/>
    <property type="match status" value="1"/>
</dbReference>
<feature type="domain" description="Histidine kinase" evidence="11">
    <location>
        <begin position="344"/>
        <end position="574"/>
    </location>
</feature>
<evidence type="ECO:0000256" key="8">
    <source>
        <dbReference type="ARBA" id="ARBA00022840"/>
    </source>
</evidence>
<dbReference type="SMART" id="SM00387">
    <property type="entry name" value="HATPase_c"/>
    <property type="match status" value="1"/>
</dbReference>
<accession>A0ABV8CQP2</accession>
<dbReference type="PANTHER" id="PTHR44936">
    <property type="entry name" value="SENSOR PROTEIN CREC"/>
    <property type="match status" value="1"/>
</dbReference>
<dbReference type="PROSITE" id="PS50109">
    <property type="entry name" value="HIS_KIN"/>
    <property type="match status" value="1"/>
</dbReference>
<dbReference type="InterPro" id="IPR036890">
    <property type="entry name" value="HATPase_C_sf"/>
</dbReference>
<feature type="domain" description="HAMP" evidence="12">
    <location>
        <begin position="247"/>
        <end position="299"/>
    </location>
</feature>
<evidence type="ECO:0000259" key="12">
    <source>
        <dbReference type="PROSITE" id="PS50885"/>
    </source>
</evidence>
<keyword evidence="5" id="KW-0808">Transferase</keyword>
<keyword evidence="9" id="KW-0175">Coiled coil</keyword>
<evidence type="ECO:0000256" key="9">
    <source>
        <dbReference type="SAM" id="Coils"/>
    </source>
</evidence>
<dbReference type="InterPro" id="IPR003594">
    <property type="entry name" value="HATPase_dom"/>
</dbReference>
<keyword evidence="7 13" id="KW-0418">Kinase</keyword>
<comment type="subcellular location">
    <subcellularLocation>
        <location evidence="2">Membrane</location>
    </subcellularLocation>
</comment>
<evidence type="ECO:0000256" key="1">
    <source>
        <dbReference type="ARBA" id="ARBA00000085"/>
    </source>
</evidence>
<evidence type="ECO:0000259" key="11">
    <source>
        <dbReference type="PROSITE" id="PS50109"/>
    </source>
</evidence>
<feature type="coiled-coil region" evidence="9">
    <location>
        <begin position="294"/>
        <end position="328"/>
    </location>
</feature>
<dbReference type="SMART" id="SM00304">
    <property type="entry name" value="HAMP"/>
    <property type="match status" value="2"/>
</dbReference>
<evidence type="ECO:0000313" key="13">
    <source>
        <dbReference type="EMBL" id="MFC3914438.1"/>
    </source>
</evidence>
<dbReference type="InterPro" id="IPR003660">
    <property type="entry name" value="HAMP_dom"/>
</dbReference>
<comment type="catalytic activity">
    <reaction evidence="1">
        <text>ATP + protein L-histidine = ADP + protein N-phospho-L-histidine.</text>
        <dbReference type="EC" id="2.7.13.3"/>
    </reaction>
</comment>
<dbReference type="Pfam" id="PF02518">
    <property type="entry name" value="HATPase_c"/>
    <property type="match status" value="1"/>
</dbReference>
<keyword evidence="10" id="KW-1133">Transmembrane helix</keyword>
<dbReference type="SUPFAM" id="SSF55874">
    <property type="entry name" value="ATPase domain of HSP90 chaperone/DNA topoisomerase II/histidine kinase"/>
    <property type="match status" value="1"/>
</dbReference>
<proteinExistence type="predicted"/>
<dbReference type="InterPro" id="IPR004358">
    <property type="entry name" value="Sig_transdc_His_kin-like_C"/>
</dbReference>
<feature type="transmembrane region" description="Helical" evidence="10">
    <location>
        <begin position="221"/>
        <end position="241"/>
    </location>
</feature>
<dbReference type="PANTHER" id="PTHR44936:SF10">
    <property type="entry name" value="SENSOR PROTEIN RSTB"/>
    <property type="match status" value="1"/>
</dbReference>
<gene>
    <name evidence="13" type="ORF">ACFOSS_13310</name>
</gene>
<dbReference type="GO" id="GO:0016301">
    <property type="term" value="F:kinase activity"/>
    <property type="evidence" value="ECO:0007669"/>
    <property type="project" value="UniProtKB-KW"/>
</dbReference>
<keyword evidence="14" id="KW-1185">Reference proteome</keyword>
<evidence type="ECO:0000256" key="2">
    <source>
        <dbReference type="ARBA" id="ARBA00004370"/>
    </source>
</evidence>
<dbReference type="EC" id="2.7.13.3" evidence="3"/>
<keyword evidence="4" id="KW-0597">Phosphoprotein</keyword>
<dbReference type="CDD" id="cd00075">
    <property type="entry name" value="HATPase"/>
    <property type="match status" value="1"/>
</dbReference>
<dbReference type="InterPro" id="IPR050980">
    <property type="entry name" value="2C_sensor_his_kinase"/>
</dbReference>
<evidence type="ECO:0000256" key="6">
    <source>
        <dbReference type="ARBA" id="ARBA00022741"/>
    </source>
</evidence>
<protein>
    <recommendedName>
        <fullName evidence="3">histidine kinase</fullName>
        <ecNumber evidence="3">2.7.13.3</ecNumber>
    </recommendedName>
</protein>